<dbReference type="InParanoid" id="A0A059A3X9"/>
<evidence type="ECO:0000313" key="1">
    <source>
        <dbReference type="EMBL" id="KCW48050.1"/>
    </source>
</evidence>
<dbReference type="AlphaFoldDB" id="A0A059A3X9"/>
<protein>
    <submittedName>
        <fullName evidence="1">Uncharacterized protein</fullName>
    </submittedName>
</protein>
<sequence>MKQAKRLLRVAISDGVLVNQSTANIEMNKGSRGTVLCFSQAEGLSYCSPLLGIWPVLLLVRVLENPRATSLLCFFCSLLELVSEYVGAPGLTLAVLHFVEDSLTSRFLPQVESLVPSGL</sequence>
<accession>A0A059A3X9</accession>
<dbReference type="Gramene" id="KCW48050">
    <property type="protein sequence ID" value="KCW48050"/>
    <property type="gene ID" value="EUGRSUZ_K01789"/>
</dbReference>
<reference evidence="1" key="1">
    <citation type="submission" date="2013-07" db="EMBL/GenBank/DDBJ databases">
        <title>The genome of Eucalyptus grandis.</title>
        <authorList>
            <person name="Schmutz J."/>
            <person name="Hayes R."/>
            <person name="Myburg A."/>
            <person name="Tuskan G."/>
            <person name="Grattapaglia D."/>
            <person name="Rokhsar D.S."/>
        </authorList>
    </citation>
    <scope>NUCLEOTIDE SEQUENCE</scope>
    <source>
        <tissue evidence="1">Leaf extractions</tissue>
    </source>
</reference>
<proteinExistence type="predicted"/>
<name>A0A059A3X9_EUCGR</name>
<gene>
    <name evidence="1" type="ORF">EUGRSUZ_K01789</name>
</gene>
<organism evidence="1">
    <name type="scientific">Eucalyptus grandis</name>
    <name type="common">Flooded gum</name>
    <dbReference type="NCBI Taxonomy" id="71139"/>
    <lineage>
        <taxon>Eukaryota</taxon>
        <taxon>Viridiplantae</taxon>
        <taxon>Streptophyta</taxon>
        <taxon>Embryophyta</taxon>
        <taxon>Tracheophyta</taxon>
        <taxon>Spermatophyta</taxon>
        <taxon>Magnoliopsida</taxon>
        <taxon>eudicotyledons</taxon>
        <taxon>Gunneridae</taxon>
        <taxon>Pentapetalae</taxon>
        <taxon>rosids</taxon>
        <taxon>malvids</taxon>
        <taxon>Myrtales</taxon>
        <taxon>Myrtaceae</taxon>
        <taxon>Myrtoideae</taxon>
        <taxon>Eucalypteae</taxon>
        <taxon>Eucalyptus</taxon>
    </lineage>
</organism>
<dbReference type="EMBL" id="KK198763">
    <property type="protein sequence ID" value="KCW48050.1"/>
    <property type="molecule type" value="Genomic_DNA"/>
</dbReference>